<dbReference type="SUPFAM" id="SSF50494">
    <property type="entry name" value="Trypsin-like serine proteases"/>
    <property type="match status" value="1"/>
</dbReference>
<reference evidence="2" key="1">
    <citation type="submission" date="2007-10" db="EMBL/GenBank/DDBJ databases">
        <authorList>
            <person name="Fulton L."/>
            <person name="Clifton S."/>
            <person name="Fulton B."/>
            <person name="Xu J."/>
            <person name="Minx P."/>
            <person name="Pepin K.H."/>
            <person name="Johnson M."/>
            <person name="Thiruvilangam P."/>
            <person name="Bhonagiri V."/>
            <person name="Nash W.E."/>
            <person name="Mardis E.R."/>
            <person name="Wilson R.K."/>
        </authorList>
    </citation>
    <scope>NUCLEOTIDE SEQUENCE [LARGE SCALE GENOMIC DNA]</scope>
    <source>
        <strain evidence="2">DSM 15702</strain>
    </source>
</reference>
<dbReference type="NCBIfam" id="TIGR02860">
    <property type="entry name" value="spore_IV_B"/>
    <property type="match status" value="1"/>
</dbReference>
<proteinExistence type="predicted"/>
<dbReference type="InterPro" id="IPR008763">
    <property type="entry name" value="Peptidase_S55"/>
</dbReference>
<dbReference type="InterPro" id="IPR009003">
    <property type="entry name" value="Peptidase_S1_PA"/>
</dbReference>
<dbReference type="AlphaFoldDB" id="B0MQ35"/>
<dbReference type="EMBL" id="ABCA03000050">
    <property type="protein sequence ID" value="EDS00170.1"/>
    <property type="molecule type" value="Genomic_DNA"/>
</dbReference>
<dbReference type="InterPro" id="IPR036034">
    <property type="entry name" value="PDZ_sf"/>
</dbReference>
<reference evidence="2" key="2">
    <citation type="submission" date="2014-06" db="EMBL/GenBank/DDBJ databases">
        <title>Draft genome sequence of Eubacterium siraeum (DSM 15702).</title>
        <authorList>
            <person name="Sudarsanam P."/>
            <person name="Ley R."/>
            <person name="Guruge J."/>
            <person name="Turnbaugh P.J."/>
            <person name="Mahowald M."/>
            <person name="Liep D."/>
            <person name="Gordon J."/>
        </authorList>
    </citation>
    <scope>NUCLEOTIDE SEQUENCE</scope>
    <source>
        <strain evidence="2">DSM 15702</strain>
    </source>
</reference>
<evidence type="ECO:0000313" key="2">
    <source>
        <dbReference type="EMBL" id="EDS00170.1"/>
    </source>
</evidence>
<sequence length="375" mass="40039">MRKTKGKDYPMPQKIKLISGIFTAVTLFSNIMYGGACAEKYISVNSPCYPMKCSAEYERPELYVCGTPFGIKLLTDGVIVTGFAKVGDSKDAFELSPAGKAGIEKGDVITKIDGEKITSSANMSELISVCGEYATLTYIRDGCEYTADVEIKCDSDGEKRIGLWVRDSTAGIGTMTFYQPNTLAGAGLGHAVCDVDTGEILPLGTGQIVPAVITGVKRGERDCPGELCGTLKPSDVKGRITDNCGCGLYAVLEEADMQGQLMPLAFASEVQCGQAYILSTVDSGKPEMYSVEIESVDRNSAENKNMVIKVTDERLTELTGGIVQGMSGSPIVQNGRLVGAVTHVFISDPAHGYGIFAQSMYEHLLSLSETEEQAA</sequence>
<dbReference type="Pfam" id="PF05580">
    <property type="entry name" value="Peptidase_S55"/>
    <property type="match status" value="1"/>
</dbReference>
<dbReference type="MEROPS" id="S55.001"/>
<dbReference type="SUPFAM" id="SSF50156">
    <property type="entry name" value="PDZ domain-like"/>
    <property type="match status" value="1"/>
</dbReference>
<name>B0MQ35_9FIRM</name>
<dbReference type="InterPro" id="IPR001478">
    <property type="entry name" value="PDZ"/>
</dbReference>
<dbReference type="InterPro" id="IPR014219">
    <property type="entry name" value="SpoIVB"/>
</dbReference>
<dbReference type="EC" id="3.4.21.-" evidence="2"/>
<gene>
    <name evidence="2" type="primary">spoIVB</name>
    <name evidence="2" type="ORF">EUBSIR_01844</name>
</gene>
<evidence type="ECO:0000259" key="1">
    <source>
        <dbReference type="PROSITE" id="PS51494"/>
    </source>
</evidence>
<protein>
    <submittedName>
        <fullName evidence="2">SpoIVB peptidase</fullName>
        <ecNumber evidence="2">3.4.21.-</ecNumber>
    </submittedName>
</protein>
<dbReference type="GO" id="GO:0016787">
    <property type="term" value="F:hydrolase activity"/>
    <property type="evidence" value="ECO:0007669"/>
    <property type="project" value="UniProtKB-KW"/>
</dbReference>
<keyword evidence="2" id="KW-0378">Hydrolase</keyword>
<evidence type="ECO:0000313" key="3">
    <source>
        <dbReference type="Proteomes" id="UP000005326"/>
    </source>
</evidence>
<comment type="caution">
    <text evidence="2">The sequence shown here is derived from an EMBL/GenBank/DDBJ whole genome shotgun (WGS) entry which is preliminary data.</text>
</comment>
<feature type="domain" description="Peptidase S55" evidence="1">
    <location>
        <begin position="142"/>
        <end position="375"/>
    </location>
</feature>
<organism evidence="2 3">
    <name type="scientific">[Eubacterium] siraeum DSM 15702</name>
    <dbReference type="NCBI Taxonomy" id="428128"/>
    <lineage>
        <taxon>Bacteria</taxon>
        <taxon>Bacillati</taxon>
        <taxon>Bacillota</taxon>
        <taxon>Clostridia</taxon>
        <taxon>Eubacteriales</taxon>
        <taxon>Oscillospiraceae</taxon>
        <taxon>Oscillospiraceae incertae sedis</taxon>
    </lineage>
</organism>
<dbReference type="Pfam" id="PF13180">
    <property type="entry name" value="PDZ_2"/>
    <property type="match status" value="1"/>
</dbReference>
<dbReference type="PROSITE" id="PS51494">
    <property type="entry name" value="SPOIVB"/>
    <property type="match status" value="1"/>
</dbReference>
<keyword evidence="3" id="KW-1185">Reference proteome</keyword>
<accession>B0MQ35</accession>
<dbReference type="Gene3D" id="2.30.42.10">
    <property type="match status" value="1"/>
</dbReference>
<dbReference type="Proteomes" id="UP000005326">
    <property type="component" value="Unassembled WGS sequence"/>
</dbReference>
<dbReference type="SMART" id="SM00228">
    <property type="entry name" value="PDZ"/>
    <property type="match status" value="1"/>
</dbReference>